<organism evidence="4 5">
    <name type="scientific">candidate division CPR3 bacterium GW2011_GWF2_35_18</name>
    <dbReference type="NCBI Taxonomy" id="1618350"/>
    <lineage>
        <taxon>Bacteria</taxon>
        <taxon>Bacteria division CPR3</taxon>
    </lineage>
</organism>
<keyword evidence="4" id="KW-0808">Transferase</keyword>
<dbReference type="PANTHER" id="PTHR43094">
    <property type="entry name" value="AMINOTRANSFERASE"/>
    <property type="match status" value="1"/>
</dbReference>
<evidence type="ECO:0000313" key="4">
    <source>
        <dbReference type="EMBL" id="KKP69345.1"/>
    </source>
</evidence>
<dbReference type="Pfam" id="PF00202">
    <property type="entry name" value="Aminotran_3"/>
    <property type="match status" value="1"/>
</dbReference>
<protein>
    <submittedName>
        <fullName evidence="4">4-aminobutyrate aminotransferase</fullName>
    </submittedName>
</protein>
<dbReference type="Proteomes" id="UP000034581">
    <property type="component" value="Unassembled WGS sequence"/>
</dbReference>
<dbReference type="InterPro" id="IPR015422">
    <property type="entry name" value="PyrdxlP-dep_Trfase_small"/>
</dbReference>
<dbReference type="InterPro" id="IPR049704">
    <property type="entry name" value="Aminotrans_3_PPA_site"/>
</dbReference>
<dbReference type="PIRSF" id="PIRSF000521">
    <property type="entry name" value="Transaminase_4ab_Lys_Orn"/>
    <property type="match status" value="1"/>
</dbReference>
<evidence type="ECO:0000256" key="1">
    <source>
        <dbReference type="ARBA" id="ARBA00008954"/>
    </source>
</evidence>
<dbReference type="EMBL" id="LBQB01000007">
    <property type="protein sequence ID" value="KKP69345.1"/>
    <property type="molecule type" value="Genomic_DNA"/>
</dbReference>
<proteinExistence type="inferred from homology"/>
<dbReference type="InterPro" id="IPR005814">
    <property type="entry name" value="Aminotrans_3"/>
</dbReference>
<dbReference type="Gene3D" id="3.40.640.10">
    <property type="entry name" value="Type I PLP-dependent aspartate aminotransferase-like (Major domain)"/>
    <property type="match status" value="1"/>
</dbReference>
<dbReference type="AlphaFoldDB" id="A0A0G0E2B5"/>
<dbReference type="SUPFAM" id="SSF53383">
    <property type="entry name" value="PLP-dependent transferases"/>
    <property type="match status" value="1"/>
</dbReference>
<keyword evidence="4" id="KW-0032">Aminotransferase</keyword>
<comment type="similarity">
    <text evidence="1 3">Belongs to the class-III pyridoxal-phosphate-dependent aminotransferase family.</text>
</comment>
<keyword evidence="2 3" id="KW-0663">Pyridoxal phosphate</keyword>
<gene>
    <name evidence="4" type="ORF">UR67_C0007G0050</name>
</gene>
<name>A0A0G0E2B5_UNCC3</name>
<dbReference type="Gene3D" id="3.90.1150.10">
    <property type="entry name" value="Aspartate Aminotransferase, domain 1"/>
    <property type="match status" value="1"/>
</dbReference>
<evidence type="ECO:0000313" key="5">
    <source>
        <dbReference type="Proteomes" id="UP000034581"/>
    </source>
</evidence>
<evidence type="ECO:0000256" key="3">
    <source>
        <dbReference type="RuleBase" id="RU003560"/>
    </source>
</evidence>
<sequence length="416" mass="47142">MVHRHIIYTKFSAWRFKIKDACGSYLWDDKGKQYIDFTSGWNVTNLGWNRPEIAEAVSSQVMKNTYASMWFCDDLQEKYASALHHVLPKELDSCSRVTGGVEANEHAMKLARAYTGRKKILGFYETYHGNNLSMLEVGYRKEWLTSISSDNSDYIHLEYPNIYRTDLNETEVLHDFEKRLEAVLENEDVAAVFAESGIISGWGSAYVAPTGFLTVVRRLTEKYGTLLILDEVGTGFSRTGKLFGMKHENIVPDIVTFAKGMSNGVAPIGAMVTKEKIAEVADPANLQSTFGWLPISCAAALETLKIHEKEKIWERVQKTGHYMMGELKKHLQDHPNVGDIRGMGMILGLDFVKDKKTKQKYPELTEKIVLHAWKKGLHLVCDHESVIQLMPPLTIEKEVLDKGIKVLVNVIKDLRV</sequence>
<evidence type="ECO:0000256" key="2">
    <source>
        <dbReference type="ARBA" id="ARBA00022898"/>
    </source>
</evidence>
<dbReference type="PROSITE" id="PS00600">
    <property type="entry name" value="AA_TRANSFER_CLASS_3"/>
    <property type="match status" value="1"/>
</dbReference>
<dbReference type="STRING" id="1618350.UR67_C0007G0050"/>
<dbReference type="InterPro" id="IPR015421">
    <property type="entry name" value="PyrdxlP-dep_Trfase_major"/>
</dbReference>
<comment type="caution">
    <text evidence="4">The sequence shown here is derived from an EMBL/GenBank/DDBJ whole genome shotgun (WGS) entry which is preliminary data.</text>
</comment>
<dbReference type="CDD" id="cd00610">
    <property type="entry name" value="OAT_like"/>
    <property type="match status" value="1"/>
</dbReference>
<dbReference type="PANTHER" id="PTHR43094:SF1">
    <property type="entry name" value="AMINOTRANSFERASE CLASS-III"/>
    <property type="match status" value="1"/>
</dbReference>
<dbReference type="GO" id="GO:0008483">
    <property type="term" value="F:transaminase activity"/>
    <property type="evidence" value="ECO:0007669"/>
    <property type="project" value="UniProtKB-KW"/>
</dbReference>
<reference evidence="4 5" key="1">
    <citation type="journal article" date="2015" name="Nature">
        <title>rRNA introns, odd ribosomes, and small enigmatic genomes across a large radiation of phyla.</title>
        <authorList>
            <person name="Brown C.T."/>
            <person name="Hug L.A."/>
            <person name="Thomas B.C."/>
            <person name="Sharon I."/>
            <person name="Castelle C.J."/>
            <person name="Singh A."/>
            <person name="Wilkins M.J."/>
            <person name="Williams K.H."/>
            <person name="Banfield J.F."/>
        </authorList>
    </citation>
    <scope>NUCLEOTIDE SEQUENCE [LARGE SCALE GENOMIC DNA]</scope>
</reference>
<dbReference type="InterPro" id="IPR015424">
    <property type="entry name" value="PyrdxlP-dep_Trfase"/>
</dbReference>
<dbReference type="GO" id="GO:0030170">
    <property type="term" value="F:pyridoxal phosphate binding"/>
    <property type="evidence" value="ECO:0007669"/>
    <property type="project" value="InterPro"/>
</dbReference>
<accession>A0A0G0E2B5</accession>